<evidence type="ECO:0000256" key="4">
    <source>
        <dbReference type="ARBA" id="ARBA00023098"/>
    </source>
</evidence>
<dbReference type="Gene3D" id="3.60.60.10">
    <property type="entry name" value="Penicillin V Acylase, Chain A"/>
    <property type="match status" value="1"/>
</dbReference>
<keyword evidence="4" id="KW-0443">Lipid metabolism</keyword>
<dbReference type="CDD" id="cd00542">
    <property type="entry name" value="Ntn_PVA"/>
    <property type="match status" value="1"/>
</dbReference>
<name>A0AAE3J9B6_9FIRM</name>
<evidence type="ECO:0000256" key="5">
    <source>
        <dbReference type="ARBA" id="ARBA00044769"/>
    </source>
</evidence>
<evidence type="ECO:0000256" key="3">
    <source>
        <dbReference type="ARBA" id="ARBA00022801"/>
    </source>
</evidence>
<dbReference type="InterPro" id="IPR047711">
    <property type="entry name" value="CBAH"/>
</dbReference>
<dbReference type="EC" id="3.5.1.24" evidence="5"/>
<evidence type="ECO:0000256" key="1">
    <source>
        <dbReference type="ARBA" id="ARBA00004860"/>
    </source>
</evidence>
<dbReference type="GO" id="GO:0045302">
    <property type="term" value="F:choloylglycine hydrolase activity"/>
    <property type="evidence" value="ECO:0007669"/>
    <property type="project" value="UniProtKB-EC"/>
</dbReference>
<dbReference type="AlphaFoldDB" id="A0AAE3J9B6"/>
<comment type="pathway">
    <text evidence="1">Lipid metabolism; bile acid biosynthesis.</text>
</comment>
<dbReference type="PANTHER" id="PTHR35527">
    <property type="entry name" value="CHOLOYLGLYCINE HYDROLASE"/>
    <property type="match status" value="1"/>
</dbReference>
<dbReference type="NCBIfam" id="NF038245">
    <property type="entry name" value="bile_salt_hydro"/>
    <property type="match status" value="1"/>
</dbReference>
<evidence type="ECO:0000256" key="6">
    <source>
        <dbReference type="ARBA" id="ARBA00044804"/>
    </source>
</evidence>
<dbReference type="SUPFAM" id="SSF56235">
    <property type="entry name" value="N-terminal nucleophile aminohydrolases (Ntn hydrolases)"/>
    <property type="match status" value="1"/>
</dbReference>
<dbReference type="RefSeq" id="WP_308456332.1">
    <property type="nucleotide sequence ID" value="NZ_JAJEQM010000007.1"/>
</dbReference>
<keyword evidence="3 11" id="KW-0378">Hydrolase</keyword>
<evidence type="ECO:0000256" key="2">
    <source>
        <dbReference type="ARBA" id="ARBA00006625"/>
    </source>
</evidence>
<feature type="domain" description="Choloylglycine hydrolase/NAAA C-terminal" evidence="10">
    <location>
        <begin position="2"/>
        <end position="311"/>
    </location>
</feature>
<dbReference type="InterPro" id="IPR052193">
    <property type="entry name" value="Peptidase_C59"/>
</dbReference>
<dbReference type="Pfam" id="PF02275">
    <property type="entry name" value="CBAH"/>
    <property type="match status" value="1"/>
</dbReference>
<dbReference type="Proteomes" id="UP001198242">
    <property type="component" value="Unassembled WGS sequence"/>
</dbReference>
<evidence type="ECO:0000256" key="7">
    <source>
        <dbReference type="ARBA" id="ARBA00044806"/>
    </source>
</evidence>
<dbReference type="EMBL" id="JAJEQM010000007">
    <property type="protein sequence ID" value="MCC2210474.1"/>
    <property type="molecule type" value="Genomic_DNA"/>
</dbReference>
<evidence type="ECO:0000259" key="10">
    <source>
        <dbReference type="Pfam" id="PF02275"/>
    </source>
</evidence>
<dbReference type="GO" id="GO:0006629">
    <property type="term" value="P:lipid metabolic process"/>
    <property type="evidence" value="ECO:0007669"/>
    <property type="project" value="UniProtKB-KW"/>
</dbReference>
<evidence type="ECO:0000313" key="11">
    <source>
        <dbReference type="EMBL" id="MCC2210474.1"/>
    </source>
</evidence>
<gene>
    <name evidence="11" type="primary">bsh</name>
    <name evidence="11" type="ORF">LKE05_06680</name>
</gene>
<evidence type="ECO:0000313" key="12">
    <source>
        <dbReference type="Proteomes" id="UP001198242"/>
    </source>
</evidence>
<comment type="caution">
    <text evidence="11">The sequence shown here is derived from an EMBL/GenBank/DDBJ whole genome shotgun (WGS) entry which is preliminary data.</text>
</comment>
<protein>
    <recommendedName>
        <fullName evidence="5">choloylglycine hydrolase</fullName>
        <ecNumber evidence="5">3.5.1.24</ecNumber>
    </recommendedName>
    <alternativeName>
        <fullName evidence="6">Bile salt hydrolase</fullName>
    </alternativeName>
    <alternativeName>
        <fullName evidence="7">Choloylglycine hydrolase</fullName>
    </alternativeName>
</protein>
<dbReference type="InterPro" id="IPR029132">
    <property type="entry name" value="CBAH/NAAA_C"/>
</dbReference>
<reference evidence="11 12" key="1">
    <citation type="submission" date="2021-10" db="EMBL/GenBank/DDBJ databases">
        <title>Anaerobic single-cell dispensing facilitates the cultivation of human gut bacteria.</title>
        <authorList>
            <person name="Afrizal A."/>
        </authorList>
    </citation>
    <scope>NUCLEOTIDE SEQUENCE [LARGE SCALE GENOMIC DNA]</scope>
    <source>
        <strain evidence="11 12">CLA-AA-H232</strain>
    </source>
</reference>
<comment type="catalytic activity">
    <reaction evidence="8">
        <text>cholate + taurine = taurocholate + H2O</text>
        <dbReference type="Rhea" id="RHEA:47108"/>
        <dbReference type="ChEBI" id="CHEBI:15377"/>
        <dbReference type="ChEBI" id="CHEBI:29747"/>
        <dbReference type="ChEBI" id="CHEBI:36257"/>
        <dbReference type="ChEBI" id="CHEBI:507393"/>
    </reaction>
    <physiologicalReaction direction="right-to-left" evidence="8">
        <dbReference type="Rhea" id="RHEA:47110"/>
    </physiologicalReaction>
</comment>
<evidence type="ECO:0000256" key="9">
    <source>
        <dbReference type="ARBA" id="ARBA00048897"/>
    </source>
</evidence>
<comment type="catalytic activity">
    <reaction evidence="9">
        <text>taurodeoxycholate + H2O = deoxycholate + taurine</text>
        <dbReference type="Rhea" id="RHEA:47556"/>
        <dbReference type="ChEBI" id="CHEBI:15377"/>
        <dbReference type="ChEBI" id="CHEBI:23614"/>
        <dbReference type="ChEBI" id="CHEBI:36261"/>
        <dbReference type="ChEBI" id="CHEBI:507393"/>
    </reaction>
    <physiologicalReaction direction="left-to-right" evidence="9">
        <dbReference type="Rhea" id="RHEA:47557"/>
    </physiologicalReaction>
</comment>
<proteinExistence type="inferred from homology"/>
<comment type="similarity">
    <text evidence="2">Belongs to the peptidase C59 family.</text>
</comment>
<sequence length="324" mass="36644">MCTAATYKTKDFYFGRTLDYEFSYGEEITITPRNYKFNLKNMGIMETHYAMIGMAHIAENYPLYYDAINEKGLGMAGLNFVGNADYKEVIDGKDNITQFEFIPYILGKCASVKEARVLLGKINITNIPFNEKMTLAQLHWIIADKNEAITVESIKDGIKIYDNPVGVLTNNPPFDKQMFNLNNYMNLSPKSPKNNFSDKLNLNMYSRGMGAIGLPGDLSSQSRFVRAAFVKTNSLSGETESESVSQFFHILGAVEQQKGCCEVTDGKFEYTIYTSCCNGDKGIYYYTTYENHQITGVDMNKENLNSDILISYPLIQGEQIKIRN</sequence>
<dbReference type="PANTHER" id="PTHR35527:SF2">
    <property type="entry name" value="HYDROLASE"/>
    <property type="match status" value="1"/>
</dbReference>
<keyword evidence="12" id="KW-1185">Reference proteome</keyword>
<dbReference type="InterPro" id="IPR029055">
    <property type="entry name" value="Ntn_hydrolases_N"/>
</dbReference>
<accession>A0AAE3J9B6</accession>
<organism evidence="11 12">
    <name type="scientific">Hominilimicola fabiformis</name>
    <dbReference type="NCBI Taxonomy" id="2885356"/>
    <lineage>
        <taxon>Bacteria</taxon>
        <taxon>Bacillati</taxon>
        <taxon>Bacillota</taxon>
        <taxon>Clostridia</taxon>
        <taxon>Eubacteriales</taxon>
        <taxon>Oscillospiraceae</taxon>
        <taxon>Hominilimicola</taxon>
    </lineage>
</organism>
<evidence type="ECO:0000256" key="8">
    <source>
        <dbReference type="ARBA" id="ARBA00047285"/>
    </source>
</evidence>